<sequence length="101" mass="11584">MLTTLPSELILAIADHLPPHHVNSLVRTCSGFQALPNTYLYRRVARDSLASRKAFLWALNHSNVQTMQSLFDHGARLAKFNRSEWSVNMWLGLYYRSSPIL</sequence>
<dbReference type="PROSITE" id="PS50181">
    <property type="entry name" value="FBOX"/>
    <property type="match status" value="1"/>
</dbReference>
<reference evidence="2" key="1">
    <citation type="submission" date="2016-12" db="EMBL/GenBank/DDBJ databases">
        <title>The genomes of Aspergillus section Nigri reveals drivers in fungal speciation.</title>
        <authorList>
            <consortium name="DOE Joint Genome Institute"/>
            <person name="Vesth T.C."/>
            <person name="Nybo J."/>
            <person name="Theobald S."/>
            <person name="Brandl J."/>
            <person name="Frisvad J.C."/>
            <person name="Nielsen K.F."/>
            <person name="Lyhne E.K."/>
            <person name="Kogle M.E."/>
            <person name="Kuo A."/>
            <person name="Riley R."/>
            <person name="Clum A."/>
            <person name="Nolan M."/>
            <person name="Lipzen A."/>
            <person name="Salamov A."/>
            <person name="Henrissat B."/>
            <person name="Wiebenga A."/>
            <person name="De vries R.P."/>
            <person name="Grigoriev I.V."/>
            <person name="Mortensen U.H."/>
            <person name="Andersen M.R."/>
            <person name="Baker S.E."/>
        </authorList>
    </citation>
    <scope>NUCLEOTIDE SEQUENCE</scope>
    <source>
        <strain evidence="2">IBT 28561</strain>
    </source>
</reference>
<evidence type="ECO:0000313" key="2">
    <source>
        <dbReference type="EMBL" id="PKY06154.1"/>
    </source>
</evidence>
<dbReference type="SUPFAM" id="SSF81383">
    <property type="entry name" value="F-box domain"/>
    <property type="match status" value="1"/>
</dbReference>
<organism evidence="2 3">
    <name type="scientific">Aspergillus campestris (strain IBT 28561)</name>
    <dbReference type="NCBI Taxonomy" id="1392248"/>
    <lineage>
        <taxon>Eukaryota</taxon>
        <taxon>Fungi</taxon>
        <taxon>Dikarya</taxon>
        <taxon>Ascomycota</taxon>
        <taxon>Pezizomycotina</taxon>
        <taxon>Eurotiomycetes</taxon>
        <taxon>Eurotiomycetidae</taxon>
        <taxon>Eurotiales</taxon>
        <taxon>Aspergillaceae</taxon>
        <taxon>Aspergillus</taxon>
        <taxon>Aspergillus subgen. Circumdati</taxon>
    </lineage>
</organism>
<gene>
    <name evidence="2" type="ORF">P168DRAFT_288113</name>
</gene>
<protein>
    <recommendedName>
        <fullName evidence="1">F-box domain-containing protein</fullName>
    </recommendedName>
</protein>
<dbReference type="EMBL" id="MSFM01000003">
    <property type="protein sequence ID" value="PKY06154.1"/>
    <property type="molecule type" value="Genomic_DNA"/>
</dbReference>
<name>A0A2I1D8F9_ASPC2</name>
<dbReference type="VEuPathDB" id="FungiDB:P168DRAFT_288113"/>
<comment type="caution">
    <text evidence="2">The sequence shown here is derived from an EMBL/GenBank/DDBJ whole genome shotgun (WGS) entry which is preliminary data.</text>
</comment>
<feature type="domain" description="F-box" evidence="1">
    <location>
        <begin position="1"/>
        <end position="44"/>
    </location>
</feature>
<dbReference type="RefSeq" id="XP_024694748.1">
    <property type="nucleotide sequence ID" value="XM_024836718.1"/>
</dbReference>
<evidence type="ECO:0000259" key="1">
    <source>
        <dbReference type="PROSITE" id="PS50181"/>
    </source>
</evidence>
<dbReference type="Proteomes" id="UP000234254">
    <property type="component" value="Unassembled WGS sequence"/>
</dbReference>
<proteinExistence type="predicted"/>
<dbReference type="InterPro" id="IPR001810">
    <property type="entry name" value="F-box_dom"/>
</dbReference>
<dbReference type="GeneID" id="36544242"/>
<keyword evidence="3" id="KW-1185">Reference proteome</keyword>
<dbReference type="OrthoDB" id="4772757at2759"/>
<dbReference type="AlphaFoldDB" id="A0A2I1D8F9"/>
<dbReference type="Pfam" id="PF12937">
    <property type="entry name" value="F-box-like"/>
    <property type="match status" value="1"/>
</dbReference>
<evidence type="ECO:0000313" key="3">
    <source>
        <dbReference type="Proteomes" id="UP000234254"/>
    </source>
</evidence>
<dbReference type="InterPro" id="IPR036047">
    <property type="entry name" value="F-box-like_dom_sf"/>
</dbReference>
<accession>A0A2I1D8F9</accession>